<evidence type="ECO:0000256" key="4">
    <source>
        <dbReference type="ARBA" id="ARBA00022825"/>
    </source>
</evidence>
<dbReference type="SUPFAM" id="SSF50494">
    <property type="entry name" value="Trypsin-like serine proteases"/>
    <property type="match status" value="1"/>
</dbReference>
<keyword evidence="5" id="KW-1015">Disulfide bond</keyword>
<dbReference type="CDD" id="cd21112">
    <property type="entry name" value="alphaLP-like"/>
    <property type="match status" value="1"/>
</dbReference>
<accession>A0ABS0DFA6</accession>
<feature type="chain" id="PRO_5045519573" description="Serine protease" evidence="6">
    <location>
        <begin position="22"/>
        <end position="229"/>
    </location>
</feature>
<dbReference type="InterPro" id="IPR001316">
    <property type="entry name" value="Pept_S1A_streptogrisin"/>
</dbReference>
<evidence type="ECO:0000313" key="8">
    <source>
        <dbReference type="Proteomes" id="UP000707731"/>
    </source>
</evidence>
<reference evidence="7 8" key="1">
    <citation type="submission" date="2020-10" db="EMBL/GenBank/DDBJ databases">
        <title>Identification of Nocardia species via Next-generation sequencing and recognition of intraspecies genetic diversity.</title>
        <authorList>
            <person name="Li P."/>
            <person name="Li P."/>
            <person name="Lu B."/>
        </authorList>
    </citation>
    <scope>NUCLEOTIDE SEQUENCE [LARGE SCALE GENOMIC DNA]</scope>
    <source>
        <strain evidence="7 8">BJ06-0143</strain>
    </source>
</reference>
<keyword evidence="2" id="KW-0645">Protease</keyword>
<name>A0ABS0DFA6_9NOCA</name>
<dbReference type="PROSITE" id="PS00134">
    <property type="entry name" value="TRYPSIN_HIS"/>
    <property type="match status" value="1"/>
</dbReference>
<keyword evidence="8" id="KW-1185">Reference proteome</keyword>
<evidence type="ECO:0000256" key="1">
    <source>
        <dbReference type="ARBA" id="ARBA00007664"/>
    </source>
</evidence>
<dbReference type="PROSITE" id="PS00135">
    <property type="entry name" value="TRYPSIN_SER"/>
    <property type="match status" value="1"/>
</dbReference>
<feature type="signal peptide" evidence="6">
    <location>
        <begin position="1"/>
        <end position="21"/>
    </location>
</feature>
<evidence type="ECO:0000256" key="3">
    <source>
        <dbReference type="ARBA" id="ARBA00022801"/>
    </source>
</evidence>
<evidence type="ECO:0000256" key="5">
    <source>
        <dbReference type="ARBA" id="ARBA00023157"/>
    </source>
</evidence>
<evidence type="ECO:0000256" key="2">
    <source>
        <dbReference type="ARBA" id="ARBA00022670"/>
    </source>
</evidence>
<dbReference type="Proteomes" id="UP000707731">
    <property type="component" value="Unassembled WGS sequence"/>
</dbReference>
<protein>
    <recommendedName>
        <fullName evidence="9">Serine protease</fullName>
    </recommendedName>
</protein>
<keyword evidence="4" id="KW-0720">Serine protease</keyword>
<sequence length="229" mass="22224">MAAAAAVVAGVGSAVTGTAQAAPESAVLGGGSGLVFDNNSACSLTAIGHDNAGRLVGLTAGHCAPTGSRLAAEAALQAGVIGSVAYSDNGKGLDFAVLQLDPAKVTPVRTVGQTTINGLGETPSPGTTVCFNGRTSGGGCGVVWGNLDETLTLNQACSKPGDSGGPVTVGDRLVGMNQGRLTGMAGIPFDLPCADAANPIHSPAYFAPIEVILAAVDAIGGVGAGFHTI</sequence>
<comment type="caution">
    <text evidence="7">The sequence shown here is derived from an EMBL/GenBank/DDBJ whole genome shotgun (WGS) entry which is preliminary data.</text>
</comment>
<evidence type="ECO:0008006" key="9">
    <source>
        <dbReference type="Google" id="ProtNLM"/>
    </source>
</evidence>
<dbReference type="InterPro" id="IPR018114">
    <property type="entry name" value="TRYPSIN_HIS"/>
</dbReference>
<dbReference type="InterPro" id="IPR033116">
    <property type="entry name" value="TRYPSIN_SER"/>
</dbReference>
<dbReference type="InterPro" id="IPR009003">
    <property type="entry name" value="Peptidase_S1_PA"/>
</dbReference>
<comment type="similarity">
    <text evidence="1">Belongs to the peptidase S1 family.</text>
</comment>
<dbReference type="EMBL" id="JADLQN010000004">
    <property type="protein sequence ID" value="MBF6357121.1"/>
    <property type="molecule type" value="Genomic_DNA"/>
</dbReference>
<organism evidence="7 8">
    <name type="scientific">Nocardia higoensis</name>
    <dbReference type="NCBI Taxonomy" id="228599"/>
    <lineage>
        <taxon>Bacteria</taxon>
        <taxon>Bacillati</taxon>
        <taxon>Actinomycetota</taxon>
        <taxon>Actinomycetes</taxon>
        <taxon>Mycobacteriales</taxon>
        <taxon>Nocardiaceae</taxon>
        <taxon>Nocardia</taxon>
    </lineage>
</organism>
<keyword evidence="3" id="KW-0378">Hydrolase</keyword>
<evidence type="ECO:0000313" key="7">
    <source>
        <dbReference type="EMBL" id="MBF6357121.1"/>
    </source>
</evidence>
<keyword evidence="6" id="KW-0732">Signal</keyword>
<proteinExistence type="inferred from homology"/>
<dbReference type="InterPro" id="IPR043504">
    <property type="entry name" value="Peptidase_S1_PA_chymotrypsin"/>
</dbReference>
<dbReference type="PRINTS" id="PR00861">
    <property type="entry name" value="ALYTICPTASE"/>
</dbReference>
<gene>
    <name evidence="7" type="ORF">IU449_21680</name>
</gene>
<dbReference type="Gene3D" id="2.40.10.10">
    <property type="entry name" value="Trypsin-like serine proteases"/>
    <property type="match status" value="2"/>
</dbReference>
<evidence type="ECO:0000256" key="6">
    <source>
        <dbReference type="SAM" id="SignalP"/>
    </source>
</evidence>